<organism evidence="1 4">
    <name type="scientific">Streptomyces acidiscabies</name>
    <dbReference type="NCBI Taxonomy" id="42234"/>
    <lineage>
        <taxon>Bacteria</taxon>
        <taxon>Bacillati</taxon>
        <taxon>Actinomycetota</taxon>
        <taxon>Actinomycetes</taxon>
        <taxon>Kitasatosporales</taxon>
        <taxon>Streptomycetaceae</taxon>
        <taxon>Streptomyces</taxon>
    </lineage>
</organism>
<dbReference type="Proteomes" id="UP001272987">
    <property type="component" value="Unassembled WGS sequence"/>
</dbReference>
<name>A0AAP6BGN1_9ACTN</name>
<reference evidence="1 3" key="1">
    <citation type="journal article" date="2023" name="Microb. Genom.">
        <title>Mesoterricola silvestris gen. nov., sp. nov., Mesoterricola sediminis sp. nov., Geothrix oryzae sp. nov., Geothrix edaphica sp. nov., Geothrix rubra sp. nov., and Geothrix limicola sp. nov., six novel members of Acidobacteriota isolated from soils.</title>
        <authorList>
            <person name="Weisberg A.J."/>
            <person name="Pearce E."/>
            <person name="Kramer C.G."/>
            <person name="Chang J.H."/>
            <person name="Clarke C.R."/>
        </authorList>
    </citation>
    <scope>NUCLEOTIDE SEQUENCE</scope>
    <source>
        <strain evidence="2 3">NB05-1H</strain>
        <strain evidence="1">NRRL_B-16521</strain>
    </source>
</reference>
<keyword evidence="1" id="KW-0808">Transferase</keyword>
<protein>
    <submittedName>
        <fullName evidence="1">SAM-dependent methyltransferase</fullName>
        <ecNumber evidence="1">2.1.1.-</ecNumber>
    </submittedName>
</protein>
<dbReference type="InterPro" id="IPR006764">
    <property type="entry name" value="SAM_dep_MeTrfase_SAV2177_type"/>
</dbReference>
<dbReference type="EMBL" id="JARAWP010000024">
    <property type="protein sequence ID" value="MDX3022957.1"/>
    <property type="molecule type" value="Genomic_DNA"/>
</dbReference>
<dbReference type="SUPFAM" id="SSF53335">
    <property type="entry name" value="S-adenosyl-L-methionine-dependent methyltransferases"/>
    <property type="match status" value="1"/>
</dbReference>
<comment type="caution">
    <text evidence="1">The sequence shown here is derived from an EMBL/GenBank/DDBJ whole genome shotgun (WGS) entry which is preliminary data.</text>
</comment>
<gene>
    <name evidence="1" type="ORF">PV399_32525</name>
    <name evidence="2" type="ORF">PV666_34520</name>
</gene>
<keyword evidence="1" id="KW-0489">Methyltransferase</keyword>
<dbReference type="EMBL" id="JARAWC010000030">
    <property type="protein sequence ID" value="MDX2964408.1"/>
    <property type="molecule type" value="Genomic_DNA"/>
</dbReference>
<evidence type="ECO:0000313" key="1">
    <source>
        <dbReference type="EMBL" id="MDX2964408.1"/>
    </source>
</evidence>
<sequence>MLINSTIPSSARVWNYWSGGKDHYEIDRTAADTYQHTAPQITGMVREARAFHVRAVTHLTGELGISQFLDIGPGLPTQDSTHAVAQRIAPNARIVYADHDPHVTTHLRALCPSTPEGAIACIDADLRTPETILTTAARTVLDFGRPVALLLLGVLGHLPDDTQALAVVRRLTGALPPGSYLVHHDAVDTSPDLVRAQHDHNATGTPYTLRSPAQIAAFYEDSHPLNPGIGPVSLWRPAPGTRQEPTDIHGGIARLP</sequence>
<accession>A0AAP6BGN1</accession>
<proteinExistence type="predicted"/>
<dbReference type="GO" id="GO:0032259">
    <property type="term" value="P:methylation"/>
    <property type="evidence" value="ECO:0007669"/>
    <property type="project" value="UniProtKB-KW"/>
</dbReference>
<dbReference type="PIRSF" id="PIRSF017393">
    <property type="entry name" value="MTase_SAV2177"/>
    <property type="match status" value="1"/>
</dbReference>
<dbReference type="InterPro" id="IPR029063">
    <property type="entry name" value="SAM-dependent_MTases_sf"/>
</dbReference>
<evidence type="ECO:0000313" key="2">
    <source>
        <dbReference type="EMBL" id="MDX3022957.1"/>
    </source>
</evidence>
<evidence type="ECO:0000313" key="3">
    <source>
        <dbReference type="Proteomes" id="UP001272987"/>
    </source>
</evidence>
<dbReference type="AlphaFoldDB" id="A0AAP6BGN1"/>
<dbReference type="Gene3D" id="3.40.50.150">
    <property type="entry name" value="Vaccinia Virus protein VP39"/>
    <property type="match status" value="1"/>
</dbReference>
<dbReference type="EC" id="2.1.1.-" evidence="1"/>
<dbReference type="GO" id="GO:0008168">
    <property type="term" value="F:methyltransferase activity"/>
    <property type="evidence" value="ECO:0007669"/>
    <property type="project" value="UniProtKB-KW"/>
</dbReference>
<dbReference type="Pfam" id="PF04672">
    <property type="entry name" value="Methyltransf_19"/>
    <property type="match status" value="1"/>
</dbReference>
<evidence type="ECO:0000313" key="4">
    <source>
        <dbReference type="Proteomes" id="UP001282288"/>
    </source>
</evidence>
<keyword evidence="3" id="KW-1185">Reference proteome</keyword>
<dbReference type="Proteomes" id="UP001282288">
    <property type="component" value="Unassembled WGS sequence"/>
</dbReference>